<evidence type="ECO:0000259" key="10">
    <source>
        <dbReference type="Pfam" id="PF05154"/>
    </source>
</evidence>
<evidence type="ECO:0000256" key="8">
    <source>
        <dbReference type="SAM" id="MobiDB-lite"/>
    </source>
</evidence>
<dbReference type="EnsemblMetazoa" id="XM_038213290.1">
    <property type="protein sequence ID" value="XP_038069218.1"/>
    <property type="gene ID" value="LOC119738400"/>
</dbReference>
<evidence type="ECO:0000256" key="1">
    <source>
        <dbReference type="ARBA" id="ARBA00004141"/>
    </source>
</evidence>
<evidence type="ECO:0000256" key="2">
    <source>
        <dbReference type="ARBA" id="ARBA00008284"/>
    </source>
</evidence>
<dbReference type="InterPro" id="IPR007829">
    <property type="entry name" value="TM2"/>
</dbReference>
<proteinExistence type="inferred from homology"/>
<keyword evidence="7" id="KW-0325">Glycoprotein</keyword>
<feature type="transmembrane region" description="Helical" evidence="9">
    <location>
        <begin position="212"/>
        <end position="232"/>
    </location>
</feature>
<dbReference type="PANTHER" id="PTHR21016">
    <property type="entry name" value="BETA-AMYLOID BINDING PROTEIN-RELATED"/>
    <property type="match status" value="1"/>
</dbReference>
<reference evidence="11" key="1">
    <citation type="submission" date="2022-11" db="UniProtKB">
        <authorList>
            <consortium name="EnsemblMetazoa"/>
        </authorList>
    </citation>
    <scope>IDENTIFICATION</scope>
</reference>
<feature type="compositionally biased region" description="Polar residues" evidence="8">
    <location>
        <begin position="65"/>
        <end position="90"/>
    </location>
</feature>
<evidence type="ECO:0000256" key="4">
    <source>
        <dbReference type="ARBA" id="ARBA00022729"/>
    </source>
</evidence>
<sequence length="275" mass="30067">MADRNPKLTPPCPNMPNNLSTGSRNGLVVLLYVIYSCAIHVCGQGESTTKYHATSTHQTQERLPSRPTSESITGMSNSTYTSNTTPQPTIPVISSTAVPSCSSGMRCSDLSVDCLDCELNSLCIYGQEDNVTCVPKTGVNCTGDIMFMKTFGCRYCYQSDASEHTCTPTTNCRVNSNPPAMIKVNCSINQDVLCLGQRKFHRRNRCNWTSGYRWSTALTLSITLGGFGADRFYLGYWREGLGKLFSFGGLGVWTLVDVVLIAVGYIGPEDGSYFI</sequence>
<evidence type="ECO:0000256" key="5">
    <source>
        <dbReference type="ARBA" id="ARBA00022989"/>
    </source>
</evidence>
<evidence type="ECO:0000313" key="11">
    <source>
        <dbReference type="EnsemblMetazoa" id="XP_038069218.1"/>
    </source>
</evidence>
<feature type="domain" description="TM2" evidence="10">
    <location>
        <begin position="211"/>
        <end position="259"/>
    </location>
</feature>
<dbReference type="Pfam" id="PF05154">
    <property type="entry name" value="TM2"/>
    <property type="match status" value="1"/>
</dbReference>
<keyword evidence="3 9" id="KW-0812">Transmembrane</keyword>
<protein>
    <recommendedName>
        <fullName evidence="10">TM2 domain-containing protein</fullName>
    </recommendedName>
</protein>
<feature type="region of interest" description="Disordered" evidence="8">
    <location>
        <begin position="53"/>
        <end position="90"/>
    </location>
</feature>
<evidence type="ECO:0000256" key="7">
    <source>
        <dbReference type="ARBA" id="ARBA00023180"/>
    </source>
</evidence>
<evidence type="ECO:0000313" key="12">
    <source>
        <dbReference type="Proteomes" id="UP000887568"/>
    </source>
</evidence>
<dbReference type="PANTHER" id="PTHR21016:SF7">
    <property type="entry name" value="TM2 DOMAIN-CONTAINING PROTEIN 3"/>
    <property type="match status" value="1"/>
</dbReference>
<comment type="subcellular location">
    <subcellularLocation>
        <location evidence="1">Membrane</location>
        <topology evidence="1">Multi-pass membrane protein</topology>
    </subcellularLocation>
</comment>
<evidence type="ECO:0000256" key="3">
    <source>
        <dbReference type="ARBA" id="ARBA00022692"/>
    </source>
</evidence>
<accession>A0A914AZX2</accession>
<keyword evidence="6 9" id="KW-0472">Membrane</keyword>
<dbReference type="OMA" id="HANCNSA"/>
<dbReference type="InterPro" id="IPR050932">
    <property type="entry name" value="TM2D1-3-like"/>
</dbReference>
<dbReference type="Proteomes" id="UP000887568">
    <property type="component" value="Unplaced"/>
</dbReference>
<feature type="transmembrane region" description="Helical" evidence="9">
    <location>
        <begin position="244"/>
        <end position="266"/>
    </location>
</feature>
<dbReference type="OrthoDB" id="10257855at2759"/>
<comment type="similarity">
    <text evidence="2">Belongs to the TM2 family.</text>
</comment>
<keyword evidence="5 9" id="KW-1133">Transmembrane helix</keyword>
<keyword evidence="4" id="KW-0732">Signal</keyword>
<name>A0A914AZX2_PATMI</name>
<dbReference type="GO" id="GO:0016020">
    <property type="term" value="C:membrane"/>
    <property type="evidence" value="ECO:0007669"/>
    <property type="project" value="UniProtKB-SubCell"/>
</dbReference>
<dbReference type="CTD" id="80213"/>
<keyword evidence="12" id="KW-1185">Reference proteome</keyword>
<evidence type="ECO:0000256" key="9">
    <source>
        <dbReference type="SAM" id="Phobius"/>
    </source>
</evidence>
<dbReference type="AlphaFoldDB" id="A0A914AZX2"/>
<organism evidence="11 12">
    <name type="scientific">Patiria miniata</name>
    <name type="common">Bat star</name>
    <name type="synonym">Asterina miniata</name>
    <dbReference type="NCBI Taxonomy" id="46514"/>
    <lineage>
        <taxon>Eukaryota</taxon>
        <taxon>Metazoa</taxon>
        <taxon>Echinodermata</taxon>
        <taxon>Eleutherozoa</taxon>
        <taxon>Asterozoa</taxon>
        <taxon>Asteroidea</taxon>
        <taxon>Valvatacea</taxon>
        <taxon>Valvatida</taxon>
        <taxon>Asterinidae</taxon>
        <taxon>Patiria</taxon>
    </lineage>
</organism>
<dbReference type="RefSeq" id="XP_038069218.1">
    <property type="nucleotide sequence ID" value="XM_038213290.1"/>
</dbReference>
<evidence type="ECO:0000256" key="6">
    <source>
        <dbReference type="ARBA" id="ARBA00023136"/>
    </source>
</evidence>
<dbReference type="GeneID" id="119738400"/>